<dbReference type="EMBL" id="WJQU01000002">
    <property type="protein sequence ID" value="KAJ6641208.1"/>
    <property type="molecule type" value="Genomic_DNA"/>
</dbReference>
<dbReference type="PANTHER" id="PTHR45924">
    <property type="entry name" value="FI17866P1"/>
    <property type="match status" value="1"/>
</dbReference>
<dbReference type="GO" id="GO:0031267">
    <property type="term" value="F:small GTPase binding"/>
    <property type="evidence" value="ECO:0007669"/>
    <property type="project" value="TreeGrafter"/>
</dbReference>
<dbReference type="CDD" id="cd00160">
    <property type="entry name" value="RhoGEF"/>
    <property type="match status" value="1"/>
</dbReference>
<dbReference type="PANTHER" id="PTHR45924:SF2">
    <property type="entry name" value="FI17866P1"/>
    <property type="match status" value="1"/>
</dbReference>
<dbReference type="SMART" id="SM00325">
    <property type="entry name" value="RhoGEF"/>
    <property type="match status" value="1"/>
</dbReference>
<dbReference type="InterPro" id="IPR001849">
    <property type="entry name" value="PH_domain"/>
</dbReference>
<dbReference type="CDD" id="cd13243">
    <property type="entry name" value="PH_PLEKHG1_G2_G3"/>
    <property type="match status" value="1"/>
</dbReference>
<evidence type="ECO:0000259" key="4">
    <source>
        <dbReference type="PROSITE" id="PS50010"/>
    </source>
</evidence>
<gene>
    <name evidence="5" type="primary">PLEKHG1</name>
    <name evidence="5" type="ORF">Bhyg_06143</name>
</gene>
<evidence type="ECO:0000256" key="1">
    <source>
        <dbReference type="ARBA" id="ARBA00022553"/>
    </source>
</evidence>
<proteinExistence type="predicted"/>
<feature type="compositionally biased region" description="Basic and acidic residues" evidence="2">
    <location>
        <begin position="923"/>
        <end position="947"/>
    </location>
</feature>
<comment type="caution">
    <text evidence="5">The sequence shown here is derived from an EMBL/GenBank/DDBJ whole genome shotgun (WGS) entry which is preliminary data.</text>
</comment>
<dbReference type="GO" id="GO:0005085">
    <property type="term" value="F:guanyl-nucleotide exchange factor activity"/>
    <property type="evidence" value="ECO:0007669"/>
    <property type="project" value="InterPro"/>
</dbReference>
<feature type="compositionally biased region" description="Basic and acidic residues" evidence="2">
    <location>
        <begin position="812"/>
        <end position="827"/>
    </location>
</feature>
<evidence type="ECO:0000259" key="3">
    <source>
        <dbReference type="PROSITE" id="PS50003"/>
    </source>
</evidence>
<feature type="domain" description="DH" evidence="4">
    <location>
        <begin position="386"/>
        <end position="559"/>
    </location>
</feature>
<dbReference type="SMART" id="SM00233">
    <property type="entry name" value="PH"/>
    <property type="match status" value="1"/>
</dbReference>
<dbReference type="InterPro" id="IPR000219">
    <property type="entry name" value="DH_dom"/>
</dbReference>
<feature type="domain" description="PH" evidence="3">
    <location>
        <begin position="583"/>
        <end position="680"/>
    </location>
</feature>
<dbReference type="OrthoDB" id="1594986at2759"/>
<feature type="region of interest" description="Disordered" evidence="2">
    <location>
        <begin position="1295"/>
        <end position="1335"/>
    </location>
</feature>
<evidence type="ECO:0000256" key="2">
    <source>
        <dbReference type="SAM" id="MobiDB-lite"/>
    </source>
</evidence>
<dbReference type="Pfam" id="PF22697">
    <property type="entry name" value="SOS1_NGEF_PH"/>
    <property type="match status" value="1"/>
</dbReference>
<name>A0A9Q0N007_9DIPT</name>
<evidence type="ECO:0000313" key="6">
    <source>
        <dbReference type="Proteomes" id="UP001151699"/>
    </source>
</evidence>
<evidence type="ECO:0000313" key="5">
    <source>
        <dbReference type="EMBL" id="KAJ6641208.1"/>
    </source>
</evidence>
<keyword evidence="6" id="KW-1185">Reference proteome</keyword>
<feature type="region of interest" description="Disordered" evidence="2">
    <location>
        <begin position="916"/>
        <end position="947"/>
    </location>
</feature>
<dbReference type="Pfam" id="PF00621">
    <property type="entry name" value="RhoGEF"/>
    <property type="match status" value="1"/>
</dbReference>
<accession>A0A9Q0N007</accession>
<dbReference type="SUPFAM" id="SSF48065">
    <property type="entry name" value="DBL homology domain (DH-domain)"/>
    <property type="match status" value="1"/>
</dbReference>
<reference evidence="5" key="1">
    <citation type="submission" date="2022-07" db="EMBL/GenBank/DDBJ databases">
        <authorList>
            <person name="Trinca V."/>
            <person name="Uliana J.V.C."/>
            <person name="Torres T.T."/>
            <person name="Ward R.J."/>
            <person name="Monesi N."/>
        </authorList>
    </citation>
    <scope>NUCLEOTIDE SEQUENCE</scope>
    <source>
        <strain evidence="5">HSMRA1968</strain>
        <tissue evidence="5">Whole embryos</tissue>
    </source>
</reference>
<sequence length="1382" mass="156033">MDAYLSMRGSSTELAPSVIGYYDRLSTGIEQIISLPINDSKLIEQPEPTIIKPSYTSPVSAKVHLSTSQNSAAQLKHKSFRVLSQKVQRIISHSSSDGDILDTHKKIDNETSPHIINTTKYFKRVGSLKNKHSNLPLSKNTCKLTQAGNELVDTLDSKIFNSNESLDGQVESKRLSKTIVTNHEPIAPPRIAKSRNIQKIIERLQSVNNTESDDEIDKSANMSTNETKANEGHRPVGTITEAINYFVTIPTDLHEVEVLKNLQIDDVSNEQIQTEETAPIQPTIESILDDGSVDNQDEHKDLPSQRISLPKDVTESPFNNKTSLTIPDIARLKHRPLSASSICSTSSSSSTGSENSTGKIAVSYLASVESLADHSESELLNSNMTLCERACREIIDSEKTYVDDLGQVIKGYLQDWKERACLRYDELKTLFSNIEDVYEFNSIFLKQLLNSGTDPVNIAKCFINMKDRFDAYTVYCTRYPEAISLLTSLLQASHTNALLTSTQKMLQHTLPLGSYLLKPVQRILRYHLLLDNLRKHCDVSEVTEAHLLMKDVAKNIDQVKKNLEQQSRVKELSGILDGWLGPELTVLGDLKLEGPLMENNKPRIVLLFQTMLIITKKKEDNRLQYKNFIHCKHLMLIEHLRGEPCSFNVIPYPHPSQIKLTAKNREVKRQWAHHIKQVMLAHFDIPSRAVELVFKLGDDEEGSTSDKNTWKWGTNSSSATPEYLERRNQYRRSEMRYRSSKKQRKTMAASISMEGFDSKTQEKYFNRSMDDSILSAPKSNLKTKINCNHRDDNCNCSLVKSELNSTLSRKNGMKDKDGRGRSKSEPRISDIFINKHNTFPEQSPAKLSTESLFPKAATINMSKARQTDAVKRYTTKTLPKRIANLKKQRARSMKETSKFYMELPIEDTVLRITESTENLSKVDGSEEKPDDTKTALEIDDSTQKTDERLGTKKDVEIICDLLKEKQKEFDRILNKPPKKKSFDNGKFGGCPEVPVPPHDADESTEKVPQAPERIYRANSSSEFNANEPIYESLLRNVHVPYKYSPVLSRSISQPQQKTCRVAKRERPESDYVTLVYSGMGQLQSVDGHVMVASFKVDPLTMRNSDSNINYNKVNASLGQDDEGISSSSSGNLDSQNSLNNESIHVEVNDENSIKDSCSTISNKSIDNISTKTTRSERRTSDASTDLCHQHIFHKQGSESLGSRIAHLDYADPKTLFASHSNNNILINKHFLKTQRDSAFSLTSSNDSVNDTKQNLLEVLCNDSYYEKSVEDSLEQEDVFRDSAIYSDDCNERKTENLYEVPNYSPPPLPRKSPPRIPKKPLRSPPPLPPKPMLNMQKVDGVEMKNDQVNEQQLTADSSLLSPTDSNCSSSSWVLTQIKNFEK</sequence>
<organism evidence="5 6">
    <name type="scientific">Pseudolycoriella hygida</name>
    <dbReference type="NCBI Taxonomy" id="35572"/>
    <lineage>
        <taxon>Eukaryota</taxon>
        <taxon>Metazoa</taxon>
        <taxon>Ecdysozoa</taxon>
        <taxon>Arthropoda</taxon>
        <taxon>Hexapoda</taxon>
        <taxon>Insecta</taxon>
        <taxon>Pterygota</taxon>
        <taxon>Neoptera</taxon>
        <taxon>Endopterygota</taxon>
        <taxon>Diptera</taxon>
        <taxon>Nematocera</taxon>
        <taxon>Sciaroidea</taxon>
        <taxon>Sciaridae</taxon>
        <taxon>Pseudolycoriella</taxon>
    </lineage>
</organism>
<dbReference type="Gene3D" id="2.30.29.30">
    <property type="entry name" value="Pleckstrin-homology domain (PH domain)/Phosphotyrosine-binding domain (PTB)"/>
    <property type="match status" value="1"/>
</dbReference>
<keyword evidence="1" id="KW-0597">Phosphoprotein</keyword>
<dbReference type="Proteomes" id="UP001151699">
    <property type="component" value="Chromosome B"/>
</dbReference>
<dbReference type="InterPro" id="IPR035899">
    <property type="entry name" value="DBL_dom_sf"/>
</dbReference>
<feature type="region of interest" description="Disordered" evidence="2">
    <location>
        <begin position="274"/>
        <end position="320"/>
    </location>
</feature>
<feature type="region of interest" description="Disordered" evidence="2">
    <location>
        <begin position="209"/>
        <end position="232"/>
    </location>
</feature>
<dbReference type="InterPro" id="IPR055251">
    <property type="entry name" value="SOS1_NGEF_PH"/>
</dbReference>
<dbReference type="PROSITE" id="PS50010">
    <property type="entry name" value="DH_2"/>
    <property type="match status" value="1"/>
</dbReference>
<dbReference type="InterPro" id="IPR043324">
    <property type="entry name" value="PH_PLEKHG1_G2_G3"/>
</dbReference>
<feature type="region of interest" description="Disordered" evidence="2">
    <location>
        <begin position="807"/>
        <end position="827"/>
    </location>
</feature>
<dbReference type="PROSITE" id="PS50003">
    <property type="entry name" value="PH_DOMAIN"/>
    <property type="match status" value="1"/>
</dbReference>
<protein>
    <submittedName>
        <fullName evidence="5">Pleckstrin likey domain-containing family G member 1</fullName>
    </submittedName>
</protein>
<dbReference type="InterPro" id="IPR011993">
    <property type="entry name" value="PH-like_dom_sf"/>
</dbReference>
<feature type="region of interest" description="Disordered" evidence="2">
    <location>
        <begin position="1117"/>
        <end position="1137"/>
    </location>
</feature>
<feature type="compositionally biased region" description="Pro residues" evidence="2">
    <location>
        <begin position="1322"/>
        <end position="1331"/>
    </location>
</feature>
<dbReference type="Gene3D" id="1.20.900.10">
    <property type="entry name" value="Dbl homology (DH) domain"/>
    <property type="match status" value="1"/>
</dbReference>
<dbReference type="SUPFAM" id="SSF50729">
    <property type="entry name" value="PH domain-like"/>
    <property type="match status" value="1"/>
</dbReference>
<feature type="compositionally biased region" description="Low complexity" evidence="2">
    <location>
        <begin position="1125"/>
        <end position="1137"/>
    </location>
</feature>
<feature type="compositionally biased region" description="Basic residues" evidence="2">
    <location>
        <begin position="1312"/>
        <end position="1321"/>
    </location>
</feature>